<dbReference type="PANTHER" id="PTHR43591">
    <property type="entry name" value="METHYLTRANSFERASE"/>
    <property type="match status" value="1"/>
</dbReference>
<dbReference type="InterPro" id="IPR023576">
    <property type="entry name" value="UbiE/COQ5_MeTrFase_CS"/>
</dbReference>
<comment type="similarity">
    <text evidence="6">Belongs to the class I-like SAM-binding methyltransferase superfamily. MenG/UbiE family.</text>
</comment>
<dbReference type="AlphaFoldDB" id="A0A0R1Q7U8"/>
<proteinExistence type="inferred from homology"/>
<keyword evidence="2 6" id="KW-0489">Methyltransferase</keyword>
<evidence type="ECO:0000256" key="1">
    <source>
        <dbReference type="ARBA" id="ARBA00022428"/>
    </source>
</evidence>
<protein>
    <recommendedName>
        <fullName evidence="6">Demethylmenaquinone methyltransferase</fullName>
        <ecNumber evidence="6">2.1.1.163</ecNumber>
    </recommendedName>
</protein>
<evidence type="ECO:0000313" key="7">
    <source>
        <dbReference type="EMBL" id="KRL37411.1"/>
    </source>
</evidence>
<gene>
    <name evidence="6" type="primary">menG</name>
    <name evidence="7" type="ORF">FD20_GL000443</name>
</gene>
<evidence type="ECO:0000256" key="2">
    <source>
        <dbReference type="ARBA" id="ARBA00022603"/>
    </source>
</evidence>
<keyword evidence="3 6" id="KW-0808">Transferase</keyword>
<comment type="caution">
    <text evidence="7">The sequence shown here is derived from an EMBL/GenBank/DDBJ whole genome shotgun (WGS) entry which is preliminary data.</text>
</comment>
<dbReference type="Proteomes" id="UP000051155">
    <property type="component" value="Unassembled WGS sequence"/>
</dbReference>
<dbReference type="GO" id="GO:0032259">
    <property type="term" value="P:methylation"/>
    <property type="evidence" value="ECO:0007669"/>
    <property type="project" value="UniProtKB-KW"/>
</dbReference>
<dbReference type="InterPro" id="IPR029063">
    <property type="entry name" value="SAM-dependent_MTases_sf"/>
</dbReference>
<dbReference type="EC" id="2.1.1.163" evidence="6"/>
<dbReference type="STRING" id="1423812.FD20_GL000443"/>
<dbReference type="GO" id="GO:0043770">
    <property type="term" value="F:demethylmenaquinone methyltransferase activity"/>
    <property type="evidence" value="ECO:0007669"/>
    <property type="project" value="UniProtKB-UniRule"/>
</dbReference>
<dbReference type="CDD" id="cd02440">
    <property type="entry name" value="AdoMet_MTases"/>
    <property type="match status" value="1"/>
</dbReference>
<keyword evidence="1 6" id="KW-0474">Menaquinone biosynthesis</keyword>
<dbReference type="GO" id="GO:0009234">
    <property type="term" value="P:menaquinone biosynthetic process"/>
    <property type="evidence" value="ECO:0007669"/>
    <property type="project" value="UniProtKB-UniRule"/>
</dbReference>
<keyword evidence="8" id="KW-1185">Reference proteome</keyword>
<dbReference type="PROSITE" id="PS51608">
    <property type="entry name" value="SAM_MT_UBIE"/>
    <property type="match status" value="1"/>
</dbReference>
<dbReference type="UniPathway" id="UPA00079">
    <property type="reaction ID" value="UER00169"/>
</dbReference>
<comment type="catalytic activity">
    <reaction evidence="6">
        <text>a 2-demethylmenaquinol + S-adenosyl-L-methionine = a menaquinol + S-adenosyl-L-homocysteine + H(+)</text>
        <dbReference type="Rhea" id="RHEA:42640"/>
        <dbReference type="Rhea" id="RHEA-COMP:9539"/>
        <dbReference type="Rhea" id="RHEA-COMP:9563"/>
        <dbReference type="ChEBI" id="CHEBI:15378"/>
        <dbReference type="ChEBI" id="CHEBI:18151"/>
        <dbReference type="ChEBI" id="CHEBI:55437"/>
        <dbReference type="ChEBI" id="CHEBI:57856"/>
        <dbReference type="ChEBI" id="CHEBI:59789"/>
        <dbReference type="EC" id="2.1.1.163"/>
    </reaction>
</comment>
<dbReference type="Pfam" id="PF01209">
    <property type="entry name" value="Ubie_methyltran"/>
    <property type="match status" value="1"/>
</dbReference>
<dbReference type="PANTHER" id="PTHR43591:SF24">
    <property type="entry name" value="2-METHOXY-6-POLYPRENYL-1,4-BENZOQUINOL METHYLASE, MITOCHONDRIAL"/>
    <property type="match status" value="1"/>
</dbReference>
<keyword evidence="7" id="KW-0830">Ubiquinone</keyword>
<dbReference type="NCBIfam" id="NF001243">
    <property type="entry name" value="PRK00216.1-4"/>
    <property type="match status" value="1"/>
</dbReference>
<accession>A0A0R1Q7U8</accession>
<feature type="binding site" evidence="6">
    <location>
        <position position="70"/>
    </location>
    <ligand>
        <name>S-adenosyl-L-methionine</name>
        <dbReference type="ChEBI" id="CHEBI:59789"/>
    </ligand>
</feature>
<organism evidence="7 8">
    <name type="scientific">Liquorilactobacillus uvarum DSM 19971</name>
    <dbReference type="NCBI Taxonomy" id="1423812"/>
    <lineage>
        <taxon>Bacteria</taxon>
        <taxon>Bacillati</taxon>
        <taxon>Bacillota</taxon>
        <taxon>Bacilli</taxon>
        <taxon>Lactobacillales</taxon>
        <taxon>Lactobacillaceae</taxon>
        <taxon>Liquorilactobacillus</taxon>
    </lineage>
</organism>
<evidence type="ECO:0000313" key="8">
    <source>
        <dbReference type="Proteomes" id="UP000051155"/>
    </source>
</evidence>
<dbReference type="EMBL" id="AZEG01000012">
    <property type="protein sequence ID" value="KRL37411.1"/>
    <property type="molecule type" value="Genomic_DNA"/>
</dbReference>
<dbReference type="NCBIfam" id="NF001244">
    <property type="entry name" value="PRK00216.1-5"/>
    <property type="match status" value="1"/>
</dbReference>
<evidence type="ECO:0000256" key="4">
    <source>
        <dbReference type="ARBA" id="ARBA00022691"/>
    </source>
</evidence>
<dbReference type="InterPro" id="IPR004033">
    <property type="entry name" value="UbiE/COQ5_MeTrFase"/>
</dbReference>
<keyword evidence="4 6" id="KW-0949">S-adenosyl-L-methionine</keyword>
<evidence type="ECO:0000256" key="3">
    <source>
        <dbReference type="ARBA" id="ARBA00022679"/>
    </source>
</evidence>
<feature type="binding site" evidence="6">
    <location>
        <position position="91"/>
    </location>
    <ligand>
        <name>S-adenosyl-L-methionine</name>
        <dbReference type="ChEBI" id="CHEBI:59789"/>
    </ligand>
</feature>
<dbReference type="HAMAP" id="MF_01813">
    <property type="entry name" value="MenG_UbiE_methyltr"/>
    <property type="match status" value="1"/>
</dbReference>
<comment type="caution">
    <text evidence="6">Lacks conserved residue(s) required for the propagation of feature annotation.</text>
</comment>
<dbReference type="NCBIfam" id="TIGR01934">
    <property type="entry name" value="MenG_MenH_UbiE"/>
    <property type="match status" value="1"/>
</dbReference>
<reference evidence="7 8" key="1">
    <citation type="journal article" date="2015" name="Genome Announc.">
        <title>Expanding the biotechnology potential of lactobacilli through comparative genomics of 213 strains and associated genera.</title>
        <authorList>
            <person name="Sun Z."/>
            <person name="Harris H.M."/>
            <person name="McCann A."/>
            <person name="Guo C."/>
            <person name="Argimon S."/>
            <person name="Zhang W."/>
            <person name="Yang X."/>
            <person name="Jeffery I.B."/>
            <person name="Cooney J.C."/>
            <person name="Kagawa T.F."/>
            <person name="Liu W."/>
            <person name="Song Y."/>
            <person name="Salvetti E."/>
            <person name="Wrobel A."/>
            <person name="Rasinkangas P."/>
            <person name="Parkhill J."/>
            <person name="Rea M.C."/>
            <person name="O'Sullivan O."/>
            <person name="Ritari J."/>
            <person name="Douillard F.P."/>
            <person name="Paul Ross R."/>
            <person name="Yang R."/>
            <person name="Briner A.E."/>
            <person name="Felis G.E."/>
            <person name="de Vos W.M."/>
            <person name="Barrangou R."/>
            <person name="Klaenhammer T.R."/>
            <person name="Caufield P.W."/>
            <person name="Cui Y."/>
            <person name="Zhang H."/>
            <person name="O'Toole P.W."/>
        </authorList>
    </citation>
    <scope>NUCLEOTIDE SEQUENCE [LARGE SCALE GENOMIC DNA]</scope>
    <source>
        <strain evidence="7 8">DSM 19971</strain>
    </source>
</reference>
<sequence length="248" mass="27783">MLLQKGVFLMVKTNNTPQKQVHSLFDRVAPKYDKMNNLITLGLHRHWRTETIKKLNVKKGDFALDLCCGTGDLTLDLAQIVGPSGHVVALDLSTEMLKLAKKKIRAAHLADRVTFVAGDSMQLPFETNYFDLVTIGFGLRNVPDADQVLREMVRVLRPGGQAACLETSQPQQPLIRLGWEGYFHIVPLMAKLTGSRYQDYDYLQKTTKAFVSVQKLAEMFSSAGLEKVQYSLFTFGAGALHIGKKHFN</sequence>
<comment type="pathway">
    <text evidence="6">Quinol/quinone metabolism; menaquinone biosynthesis; menaquinol from 1,4-dihydroxy-2-naphthoate: step 2/2.</text>
</comment>
<dbReference type="PROSITE" id="PS01184">
    <property type="entry name" value="UBIE_2"/>
    <property type="match status" value="1"/>
</dbReference>
<name>A0A0R1Q7U8_9LACO</name>
<dbReference type="FunFam" id="3.40.50.150:FF:000086">
    <property type="entry name" value="Demethylmenaquinone methyltransferase"/>
    <property type="match status" value="1"/>
</dbReference>
<evidence type="ECO:0000256" key="6">
    <source>
        <dbReference type="HAMAP-Rule" id="MF_01813"/>
    </source>
</evidence>
<dbReference type="PATRIC" id="fig|1423812.3.peg.462"/>
<evidence type="ECO:0000256" key="5">
    <source>
        <dbReference type="ARBA" id="ARBA00059758"/>
    </source>
</evidence>
<dbReference type="SUPFAM" id="SSF53335">
    <property type="entry name" value="S-adenosyl-L-methionine-dependent methyltransferases"/>
    <property type="match status" value="1"/>
</dbReference>
<dbReference type="Gene3D" id="3.40.50.150">
    <property type="entry name" value="Vaccinia Virus protein VP39"/>
    <property type="match status" value="1"/>
</dbReference>
<comment type="function">
    <text evidence="5 6">Methyltransferase required for the conversion of demethylmenaquinol (DMKH2) to menaquinol (MKH2).</text>
</comment>
<feature type="binding site" evidence="6">
    <location>
        <begin position="119"/>
        <end position="120"/>
    </location>
    <ligand>
        <name>S-adenosyl-L-methionine</name>
        <dbReference type="ChEBI" id="CHEBI:59789"/>
    </ligand>
</feature>